<dbReference type="InterPro" id="IPR016181">
    <property type="entry name" value="Acyl_CoA_acyltransferase"/>
</dbReference>
<protein>
    <submittedName>
        <fullName evidence="1">Uncharacterized protein</fullName>
    </submittedName>
</protein>
<dbReference type="CDD" id="cd04301">
    <property type="entry name" value="NAT_SF"/>
    <property type="match status" value="1"/>
</dbReference>
<dbReference type="InParanoid" id="S8FIG2"/>
<dbReference type="Proteomes" id="UP000015241">
    <property type="component" value="Unassembled WGS sequence"/>
</dbReference>
<dbReference type="OrthoDB" id="508139at2759"/>
<dbReference type="STRING" id="743788.S8FIG2"/>
<organism evidence="1 2">
    <name type="scientific">Fomitopsis schrenkii</name>
    <name type="common">Brown rot fungus</name>
    <dbReference type="NCBI Taxonomy" id="2126942"/>
    <lineage>
        <taxon>Eukaryota</taxon>
        <taxon>Fungi</taxon>
        <taxon>Dikarya</taxon>
        <taxon>Basidiomycota</taxon>
        <taxon>Agaricomycotina</taxon>
        <taxon>Agaricomycetes</taxon>
        <taxon>Polyporales</taxon>
        <taxon>Fomitopsis</taxon>
    </lineage>
</organism>
<name>S8FIG2_FOMSC</name>
<dbReference type="SUPFAM" id="SSF55729">
    <property type="entry name" value="Acyl-CoA N-acyltransferases (Nat)"/>
    <property type="match status" value="1"/>
</dbReference>
<dbReference type="EMBL" id="KE504168">
    <property type="protein sequence ID" value="EPS98174.1"/>
    <property type="molecule type" value="Genomic_DNA"/>
</dbReference>
<gene>
    <name evidence="1" type="ORF">FOMPIDRAFT_1051754</name>
</gene>
<dbReference type="HOGENOM" id="CLU_1107166_0_0_1"/>
<reference evidence="1 2" key="1">
    <citation type="journal article" date="2012" name="Science">
        <title>The Paleozoic origin of enzymatic lignin decomposition reconstructed from 31 fungal genomes.</title>
        <authorList>
            <person name="Floudas D."/>
            <person name="Binder M."/>
            <person name="Riley R."/>
            <person name="Barry K."/>
            <person name="Blanchette R.A."/>
            <person name="Henrissat B."/>
            <person name="Martinez A.T."/>
            <person name="Otillar R."/>
            <person name="Spatafora J.W."/>
            <person name="Yadav J.S."/>
            <person name="Aerts A."/>
            <person name="Benoit I."/>
            <person name="Boyd A."/>
            <person name="Carlson A."/>
            <person name="Copeland A."/>
            <person name="Coutinho P.M."/>
            <person name="de Vries R.P."/>
            <person name="Ferreira P."/>
            <person name="Findley K."/>
            <person name="Foster B."/>
            <person name="Gaskell J."/>
            <person name="Glotzer D."/>
            <person name="Gorecki P."/>
            <person name="Heitman J."/>
            <person name="Hesse C."/>
            <person name="Hori C."/>
            <person name="Igarashi K."/>
            <person name="Jurgens J.A."/>
            <person name="Kallen N."/>
            <person name="Kersten P."/>
            <person name="Kohler A."/>
            <person name="Kuees U."/>
            <person name="Kumar T.K.A."/>
            <person name="Kuo A."/>
            <person name="LaButti K."/>
            <person name="Larrondo L.F."/>
            <person name="Lindquist E."/>
            <person name="Ling A."/>
            <person name="Lombard V."/>
            <person name="Lucas S."/>
            <person name="Lundell T."/>
            <person name="Martin R."/>
            <person name="McLaughlin D.J."/>
            <person name="Morgenstern I."/>
            <person name="Morin E."/>
            <person name="Murat C."/>
            <person name="Nagy L.G."/>
            <person name="Nolan M."/>
            <person name="Ohm R.A."/>
            <person name="Patyshakuliyeva A."/>
            <person name="Rokas A."/>
            <person name="Ruiz-Duenas F.J."/>
            <person name="Sabat G."/>
            <person name="Salamov A."/>
            <person name="Samejima M."/>
            <person name="Schmutz J."/>
            <person name="Slot J.C."/>
            <person name="St John F."/>
            <person name="Stenlid J."/>
            <person name="Sun H."/>
            <person name="Sun S."/>
            <person name="Syed K."/>
            <person name="Tsang A."/>
            <person name="Wiebenga A."/>
            <person name="Young D."/>
            <person name="Pisabarro A."/>
            <person name="Eastwood D.C."/>
            <person name="Martin F."/>
            <person name="Cullen D."/>
            <person name="Grigoriev I.V."/>
            <person name="Hibbett D.S."/>
        </authorList>
    </citation>
    <scope>NUCLEOTIDE SEQUENCE</scope>
    <source>
        <strain evidence="2">FP-58527</strain>
    </source>
</reference>
<dbReference type="Gene3D" id="3.40.630.30">
    <property type="match status" value="1"/>
</dbReference>
<accession>S8FIG2</accession>
<evidence type="ECO:0000313" key="1">
    <source>
        <dbReference type="EMBL" id="EPS98174.1"/>
    </source>
</evidence>
<proteinExistence type="predicted"/>
<sequence>MTFPDAKGTPEREVISEPHLQFGGLGRLKLTVYRVGFQVQRELRNQFESWLRYYKAKVETSEGIQVAQLAYRVVNGSYVEDFHEDLQMSEYGAQELEEIYNVLYQKDGHLHGKWMVGPLVGTKVFGPELSAAGNKVAVLACVDKDPGGDFLMVHEQHRRLGIGHWVLQTILQVLHEEGVKVVLTRPAVPRVVPDYKGTPVEGLLLRRNLAFVRKAGFRRVGLSPVMAYIAADPSHPSHQLSVDGDADPDQP</sequence>
<keyword evidence="2" id="KW-1185">Reference proteome</keyword>
<dbReference type="AlphaFoldDB" id="S8FIG2"/>
<evidence type="ECO:0000313" key="2">
    <source>
        <dbReference type="Proteomes" id="UP000015241"/>
    </source>
</evidence>